<reference evidence="5 6" key="1">
    <citation type="journal article" date="2009" name="Stand. Genomic Sci.">
        <title>Complete genome sequence of Stackebrandtia nassauensis type strain (LLR-40K-21).</title>
        <authorList>
            <person name="Munk C."/>
            <person name="Lapidus A."/>
            <person name="Copeland A."/>
            <person name="Jando M."/>
            <person name="Mayilraj S."/>
            <person name="Glavina Del Rio T."/>
            <person name="Nolan M."/>
            <person name="Chen F."/>
            <person name="Lucas S."/>
            <person name="Tice H."/>
            <person name="Cheng J.F."/>
            <person name="Han C."/>
            <person name="Detter J.C."/>
            <person name="Bruce D."/>
            <person name="Goodwin L."/>
            <person name="Chain P."/>
            <person name="Pitluck S."/>
            <person name="Goker M."/>
            <person name="Ovchinikova G."/>
            <person name="Pati A."/>
            <person name="Ivanova N."/>
            <person name="Mavromatis K."/>
            <person name="Chen A."/>
            <person name="Palaniappan K."/>
            <person name="Land M."/>
            <person name="Hauser L."/>
            <person name="Chang Y.J."/>
            <person name="Jeffries C.D."/>
            <person name="Bristow J."/>
            <person name="Eisen J.A."/>
            <person name="Markowitz V."/>
            <person name="Hugenholtz P."/>
            <person name="Kyrpides N.C."/>
            <person name="Klenk H.P."/>
        </authorList>
    </citation>
    <scope>NUCLEOTIDE SEQUENCE [LARGE SCALE GENOMIC DNA]</scope>
    <source>
        <strain evidence="6">DSM 44728 / CIP 108903 / NRRL B-16338 / NBRC 102104 / LLR-40K-21</strain>
    </source>
</reference>
<dbReference type="InterPro" id="IPR000843">
    <property type="entry name" value="HTH_LacI"/>
</dbReference>
<dbReference type="Gene3D" id="3.40.50.2300">
    <property type="match status" value="2"/>
</dbReference>
<accession>D3PUI3</accession>
<feature type="domain" description="HTH lacI-type" evidence="4">
    <location>
        <begin position="10"/>
        <end position="64"/>
    </location>
</feature>
<dbReference type="SMART" id="SM00354">
    <property type="entry name" value="HTH_LACI"/>
    <property type="match status" value="1"/>
</dbReference>
<keyword evidence="3" id="KW-0804">Transcription</keyword>
<evidence type="ECO:0000313" key="6">
    <source>
        <dbReference type="Proteomes" id="UP000000844"/>
    </source>
</evidence>
<dbReference type="Pfam" id="PF13377">
    <property type="entry name" value="Peripla_BP_3"/>
    <property type="match status" value="1"/>
</dbReference>
<evidence type="ECO:0000313" key="5">
    <source>
        <dbReference type="EMBL" id="ADD42996.1"/>
    </source>
</evidence>
<dbReference type="InterPro" id="IPR028082">
    <property type="entry name" value="Peripla_BP_I"/>
</dbReference>
<evidence type="ECO:0000256" key="1">
    <source>
        <dbReference type="ARBA" id="ARBA00023015"/>
    </source>
</evidence>
<sequence>MARRSVPHRPTIADVAALAGVSKGAVSRAFNGGERISAATIQRIHDAATQLGWVPSAAARAINGAPTQAVGIVVRRPPELLDIDPFFPAFLAGVETVLARHEYATIIRFVEGAKQERACYERMMAERQVDGFLLNDLRRPDFRFRLLSGMGAPAVVVGTPGPSCPYPSVDSDSTPRVRQLIEHLIAMGHRRIAHVTGVPELLHSRARETLWRQTLADHGIEPGPVAVGNFVAAGGAQATRQLLAEPRRPSAIFYGNDVMAVGGMAVLAEHGLRVPEDVAVAGFDDIELASYLTPALSTVHCDYPGLGRAAAEMLLTAIGGTAPSWRVTLPTQVRLRRSTANTG</sequence>
<name>D3PUI3_STANL</name>
<dbReference type="OrthoDB" id="1938857at2"/>
<organism evidence="5 6">
    <name type="scientific">Stackebrandtia nassauensis (strain DSM 44728 / CIP 108903 / NRRL B-16338 / NBRC 102104 / LLR-40K-21)</name>
    <dbReference type="NCBI Taxonomy" id="446470"/>
    <lineage>
        <taxon>Bacteria</taxon>
        <taxon>Bacillati</taxon>
        <taxon>Actinomycetota</taxon>
        <taxon>Actinomycetes</taxon>
        <taxon>Glycomycetales</taxon>
        <taxon>Glycomycetaceae</taxon>
        <taxon>Stackebrandtia</taxon>
    </lineage>
</organism>
<dbReference type="EMBL" id="CP001778">
    <property type="protein sequence ID" value="ADD42996.1"/>
    <property type="molecule type" value="Genomic_DNA"/>
</dbReference>
<dbReference type="GO" id="GO:0000976">
    <property type="term" value="F:transcription cis-regulatory region binding"/>
    <property type="evidence" value="ECO:0007669"/>
    <property type="project" value="TreeGrafter"/>
</dbReference>
<evidence type="ECO:0000256" key="2">
    <source>
        <dbReference type="ARBA" id="ARBA00023125"/>
    </source>
</evidence>
<proteinExistence type="predicted"/>
<dbReference type="SUPFAM" id="SSF47413">
    <property type="entry name" value="lambda repressor-like DNA-binding domains"/>
    <property type="match status" value="1"/>
</dbReference>
<dbReference type="STRING" id="446470.Snas_3330"/>
<dbReference type="Pfam" id="PF00356">
    <property type="entry name" value="LacI"/>
    <property type="match status" value="1"/>
</dbReference>
<keyword evidence="6" id="KW-1185">Reference proteome</keyword>
<protein>
    <submittedName>
        <fullName evidence="5">Transcriptional regulator, LacI family</fullName>
    </submittedName>
</protein>
<evidence type="ECO:0000256" key="3">
    <source>
        <dbReference type="ARBA" id="ARBA00023163"/>
    </source>
</evidence>
<dbReference type="HOGENOM" id="CLU_037628_6_1_11"/>
<evidence type="ECO:0000259" key="4">
    <source>
        <dbReference type="PROSITE" id="PS50932"/>
    </source>
</evidence>
<dbReference type="eggNOG" id="COG1609">
    <property type="taxonomic scope" value="Bacteria"/>
</dbReference>
<dbReference type="KEGG" id="sna:Snas_3330"/>
<dbReference type="CDD" id="cd06267">
    <property type="entry name" value="PBP1_LacI_sugar_binding-like"/>
    <property type="match status" value="1"/>
</dbReference>
<dbReference type="PROSITE" id="PS50932">
    <property type="entry name" value="HTH_LACI_2"/>
    <property type="match status" value="1"/>
</dbReference>
<dbReference type="CDD" id="cd01392">
    <property type="entry name" value="HTH_LacI"/>
    <property type="match status" value="1"/>
</dbReference>
<dbReference type="AlphaFoldDB" id="D3PUI3"/>
<dbReference type="InterPro" id="IPR010982">
    <property type="entry name" value="Lambda_DNA-bd_dom_sf"/>
</dbReference>
<dbReference type="GO" id="GO:0003700">
    <property type="term" value="F:DNA-binding transcription factor activity"/>
    <property type="evidence" value="ECO:0007669"/>
    <property type="project" value="TreeGrafter"/>
</dbReference>
<gene>
    <name evidence="5" type="ordered locus">Snas_3330</name>
</gene>
<dbReference type="PANTHER" id="PTHR30146">
    <property type="entry name" value="LACI-RELATED TRANSCRIPTIONAL REPRESSOR"/>
    <property type="match status" value="1"/>
</dbReference>
<keyword evidence="1" id="KW-0805">Transcription regulation</keyword>
<dbReference type="RefSeq" id="WP_013018567.1">
    <property type="nucleotide sequence ID" value="NC_013947.1"/>
</dbReference>
<dbReference type="InterPro" id="IPR046335">
    <property type="entry name" value="LacI/GalR-like_sensor"/>
</dbReference>
<keyword evidence="2" id="KW-0238">DNA-binding</keyword>
<dbReference type="Proteomes" id="UP000000844">
    <property type="component" value="Chromosome"/>
</dbReference>
<dbReference type="PANTHER" id="PTHR30146:SF155">
    <property type="entry name" value="ALANINE RACEMASE"/>
    <property type="match status" value="1"/>
</dbReference>
<dbReference type="Gene3D" id="1.10.260.40">
    <property type="entry name" value="lambda repressor-like DNA-binding domains"/>
    <property type="match status" value="1"/>
</dbReference>
<dbReference type="SUPFAM" id="SSF53822">
    <property type="entry name" value="Periplasmic binding protein-like I"/>
    <property type="match status" value="1"/>
</dbReference>